<protein>
    <submittedName>
        <fullName evidence="2">Uncharacterized protein</fullName>
    </submittedName>
</protein>
<sequence length="77" mass="7857">MKTSVIISSLLAAVALAAPSQIEPRTGDWGKCLAKCVRGCKGPIPIALACVAVCEGVCGAAAEEDEVVDLAEVFPEN</sequence>
<comment type="caution">
    <text evidence="2">The sequence shown here is derived from an EMBL/GenBank/DDBJ whole genome shotgun (WGS) entry which is preliminary data.</text>
</comment>
<evidence type="ECO:0000256" key="1">
    <source>
        <dbReference type="SAM" id="SignalP"/>
    </source>
</evidence>
<reference evidence="2" key="1">
    <citation type="submission" date="2023-06" db="EMBL/GenBank/DDBJ databases">
        <title>Genome-scale phylogeny and comparative genomics of the fungal order Sordariales.</title>
        <authorList>
            <consortium name="Lawrence Berkeley National Laboratory"/>
            <person name="Hensen N."/>
            <person name="Bonometti L."/>
            <person name="Westerberg I."/>
            <person name="Brannstrom I.O."/>
            <person name="Guillou S."/>
            <person name="Cros-Aarteil S."/>
            <person name="Calhoun S."/>
            <person name="Haridas S."/>
            <person name="Kuo A."/>
            <person name="Mondo S."/>
            <person name="Pangilinan J."/>
            <person name="Riley R."/>
            <person name="Labutti K."/>
            <person name="Andreopoulos B."/>
            <person name="Lipzen A."/>
            <person name="Chen C."/>
            <person name="Yanf M."/>
            <person name="Daum C."/>
            <person name="Ng V."/>
            <person name="Clum A."/>
            <person name="Steindorff A."/>
            <person name="Ohm R."/>
            <person name="Martin F."/>
            <person name="Silar P."/>
            <person name="Natvig D."/>
            <person name="Lalanne C."/>
            <person name="Gautier V."/>
            <person name="Ament-Velasquez S.L."/>
            <person name="Kruys A."/>
            <person name="Hutchinson M.I."/>
            <person name="Powell A.J."/>
            <person name="Barry K."/>
            <person name="Miller A.N."/>
            <person name="Grigoriev I.V."/>
            <person name="Debuchy R."/>
            <person name="Gladieux P."/>
            <person name="Thoren M.H."/>
            <person name="Johannesson H."/>
        </authorList>
    </citation>
    <scope>NUCLEOTIDE SEQUENCE</scope>
    <source>
        <strain evidence="2">CBS 606.72</strain>
    </source>
</reference>
<proteinExistence type="predicted"/>
<dbReference type="AlphaFoldDB" id="A0AA39WW26"/>
<accession>A0AA39WW26</accession>
<evidence type="ECO:0000313" key="2">
    <source>
        <dbReference type="EMBL" id="KAK0622694.1"/>
    </source>
</evidence>
<dbReference type="EMBL" id="JAULSU010000003">
    <property type="protein sequence ID" value="KAK0622694.1"/>
    <property type="molecule type" value="Genomic_DNA"/>
</dbReference>
<dbReference type="Proteomes" id="UP001175000">
    <property type="component" value="Unassembled WGS sequence"/>
</dbReference>
<organism evidence="2 3">
    <name type="scientific">Immersiella caudata</name>
    <dbReference type="NCBI Taxonomy" id="314043"/>
    <lineage>
        <taxon>Eukaryota</taxon>
        <taxon>Fungi</taxon>
        <taxon>Dikarya</taxon>
        <taxon>Ascomycota</taxon>
        <taxon>Pezizomycotina</taxon>
        <taxon>Sordariomycetes</taxon>
        <taxon>Sordariomycetidae</taxon>
        <taxon>Sordariales</taxon>
        <taxon>Lasiosphaeriaceae</taxon>
        <taxon>Immersiella</taxon>
    </lineage>
</organism>
<gene>
    <name evidence="2" type="ORF">B0T14DRAFT_564122</name>
</gene>
<feature type="signal peptide" evidence="1">
    <location>
        <begin position="1"/>
        <end position="17"/>
    </location>
</feature>
<name>A0AA39WW26_9PEZI</name>
<keyword evidence="1" id="KW-0732">Signal</keyword>
<evidence type="ECO:0000313" key="3">
    <source>
        <dbReference type="Proteomes" id="UP001175000"/>
    </source>
</evidence>
<feature type="chain" id="PRO_5041388800" evidence="1">
    <location>
        <begin position="18"/>
        <end position="77"/>
    </location>
</feature>
<keyword evidence="3" id="KW-1185">Reference proteome</keyword>